<proteinExistence type="predicted"/>
<organism evidence="1 2">
    <name type="scientific">Xylaria curta</name>
    <dbReference type="NCBI Taxonomy" id="42375"/>
    <lineage>
        <taxon>Eukaryota</taxon>
        <taxon>Fungi</taxon>
        <taxon>Dikarya</taxon>
        <taxon>Ascomycota</taxon>
        <taxon>Pezizomycotina</taxon>
        <taxon>Sordariomycetes</taxon>
        <taxon>Xylariomycetidae</taxon>
        <taxon>Xylariales</taxon>
        <taxon>Xylariaceae</taxon>
        <taxon>Xylaria</taxon>
    </lineage>
</organism>
<evidence type="ECO:0000313" key="1">
    <source>
        <dbReference type="EMBL" id="KAJ2979913.1"/>
    </source>
</evidence>
<sequence>MSVTQEQAGTVRLAHEIRELPTAQVPAKPTVSRLENSPRVDPDTGIPHASHPERRTVEVKANILQKLLKPEGGTVHDLGIKKVDGQFSDKEAEKQYEDFIKQLMIWSRDLAQPQNDPFHEFNEYHTFTFKKVYREIPVPNNDSELRPYICIVGFKNEVEVKRAFCYDLDGGLLSDMPSASFLRDTQRHTLCGSLVFIGEGRERRIVTIGGLVTDGKVTWALTAGHLPKEAQQSRSDPEALTENDLDVSDYGEDVEPPLILRGTTISSDTELDPPTSDKPEGSNPAELGDVEISGGDRSLIQLKHETLALPNCATSEDQQPGYLFKYTEGLLWDNSNTKYLGVTVLGGVTGPSQVHLLNNTSPMRLPGGKWINVWVADAQSESQLQRGDSGSWVVDIKNGIVYGHVLSISGRTIYILSLAHIFHEISEKAPTMTLDLVQPAFQNGSTTNSHRVSEFIQWASSNLSIKVGDSIYYDFPLDFEPDSIQTPPRPEKPAEQWDASFSLGIAAPGPSQVSSVNLSTEKLQGKGRSPDRLHKKHPKGEDWEANFALDTPIDEWLFLEQISSLKSNPQPASYLEILNSSDPSNSVVESREFSDGELETFLTNKVTIVTGSNTGLGKEIAQILYSKNAKVYMLARSEEKTKQAIESIKAAVPESSGELIYLHLDLADLPTIKATVDEFHHRESQLHLLINNAGVAFPQGTLPSRSS</sequence>
<evidence type="ECO:0000313" key="2">
    <source>
        <dbReference type="Proteomes" id="UP001143856"/>
    </source>
</evidence>
<gene>
    <name evidence="1" type="ORF">NUW58_g7083</name>
</gene>
<accession>A0ACC1NM70</accession>
<keyword evidence="2" id="KW-1185">Reference proteome</keyword>
<comment type="caution">
    <text evidence="1">The sequence shown here is derived from an EMBL/GenBank/DDBJ whole genome shotgun (WGS) entry which is preliminary data.</text>
</comment>
<dbReference type="EMBL" id="JAPDGR010001751">
    <property type="protein sequence ID" value="KAJ2979913.1"/>
    <property type="molecule type" value="Genomic_DNA"/>
</dbReference>
<dbReference type="Proteomes" id="UP001143856">
    <property type="component" value="Unassembled WGS sequence"/>
</dbReference>
<protein>
    <submittedName>
        <fullName evidence="1">Uncharacterized protein</fullName>
    </submittedName>
</protein>
<name>A0ACC1NM70_9PEZI</name>
<reference evidence="1" key="1">
    <citation type="submission" date="2022-10" db="EMBL/GenBank/DDBJ databases">
        <title>Genome Sequence of Xylaria curta.</title>
        <authorList>
            <person name="Buettner E."/>
        </authorList>
    </citation>
    <scope>NUCLEOTIDE SEQUENCE</scope>
    <source>
        <strain evidence="1">Babe10</strain>
    </source>
</reference>